<feature type="domain" description="FP protein C-terminal" evidence="2">
    <location>
        <begin position="191"/>
        <end position="242"/>
    </location>
</feature>
<name>A0A9J6GS37_HAELO</name>
<feature type="coiled-coil region" evidence="1">
    <location>
        <begin position="62"/>
        <end position="108"/>
    </location>
</feature>
<dbReference type="OMA" id="TIYINER"/>
<reference evidence="3 4" key="1">
    <citation type="journal article" date="2020" name="Cell">
        <title>Large-Scale Comparative Analyses of Tick Genomes Elucidate Their Genetic Diversity and Vector Capacities.</title>
        <authorList>
            <consortium name="Tick Genome and Microbiome Consortium (TIGMIC)"/>
            <person name="Jia N."/>
            <person name="Wang J."/>
            <person name="Shi W."/>
            <person name="Du L."/>
            <person name="Sun Y."/>
            <person name="Zhan W."/>
            <person name="Jiang J.F."/>
            <person name="Wang Q."/>
            <person name="Zhang B."/>
            <person name="Ji P."/>
            <person name="Bell-Sakyi L."/>
            <person name="Cui X.M."/>
            <person name="Yuan T.T."/>
            <person name="Jiang B.G."/>
            <person name="Yang W.F."/>
            <person name="Lam T.T."/>
            <person name="Chang Q.C."/>
            <person name="Ding S.J."/>
            <person name="Wang X.J."/>
            <person name="Zhu J.G."/>
            <person name="Ruan X.D."/>
            <person name="Zhao L."/>
            <person name="Wei J.T."/>
            <person name="Ye R.Z."/>
            <person name="Que T.C."/>
            <person name="Du C.H."/>
            <person name="Zhou Y.H."/>
            <person name="Cheng J.X."/>
            <person name="Dai P.F."/>
            <person name="Guo W.B."/>
            <person name="Han X.H."/>
            <person name="Huang E.J."/>
            <person name="Li L.F."/>
            <person name="Wei W."/>
            <person name="Gao Y.C."/>
            <person name="Liu J.Z."/>
            <person name="Shao H.Z."/>
            <person name="Wang X."/>
            <person name="Wang C.C."/>
            <person name="Yang T.C."/>
            <person name="Huo Q.B."/>
            <person name="Li W."/>
            <person name="Chen H.Y."/>
            <person name="Chen S.E."/>
            <person name="Zhou L.G."/>
            <person name="Ni X.B."/>
            <person name="Tian J.H."/>
            <person name="Sheng Y."/>
            <person name="Liu T."/>
            <person name="Pan Y.S."/>
            <person name="Xia L.Y."/>
            <person name="Li J."/>
            <person name="Zhao F."/>
            <person name="Cao W.C."/>
        </authorList>
    </citation>
    <scope>NUCLEOTIDE SEQUENCE [LARGE SCALE GENOMIC DNA]</scope>
    <source>
        <strain evidence="3">HaeL-2018</strain>
    </source>
</reference>
<dbReference type="OrthoDB" id="8062159at2759"/>
<keyword evidence="1" id="KW-0175">Coiled coil</keyword>
<organism evidence="3 4">
    <name type="scientific">Haemaphysalis longicornis</name>
    <name type="common">Bush tick</name>
    <dbReference type="NCBI Taxonomy" id="44386"/>
    <lineage>
        <taxon>Eukaryota</taxon>
        <taxon>Metazoa</taxon>
        <taxon>Ecdysozoa</taxon>
        <taxon>Arthropoda</taxon>
        <taxon>Chelicerata</taxon>
        <taxon>Arachnida</taxon>
        <taxon>Acari</taxon>
        <taxon>Parasitiformes</taxon>
        <taxon>Ixodida</taxon>
        <taxon>Ixodoidea</taxon>
        <taxon>Ixodidae</taxon>
        <taxon>Haemaphysalinae</taxon>
        <taxon>Haemaphysalis</taxon>
    </lineage>
</organism>
<evidence type="ECO:0000259" key="2">
    <source>
        <dbReference type="Pfam" id="PF25298"/>
    </source>
</evidence>
<dbReference type="VEuPathDB" id="VectorBase:HLOH_045841"/>
<dbReference type="Proteomes" id="UP000821853">
    <property type="component" value="Unassembled WGS sequence"/>
</dbReference>
<evidence type="ECO:0000313" key="4">
    <source>
        <dbReference type="Proteomes" id="UP000821853"/>
    </source>
</evidence>
<dbReference type="Gene3D" id="1.20.5.340">
    <property type="match status" value="1"/>
</dbReference>
<dbReference type="InterPro" id="IPR057251">
    <property type="entry name" value="FP_C"/>
</dbReference>
<keyword evidence="4" id="KW-1185">Reference proteome</keyword>
<evidence type="ECO:0000256" key="1">
    <source>
        <dbReference type="SAM" id="Coils"/>
    </source>
</evidence>
<protein>
    <recommendedName>
        <fullName evidence="2">FP protein C-terminal domain-containing protein</fullName>
    </recommendedName>
</protein>
<evidence type="ECO:0000313" key="3">
    <source>
        <dbReference type="EMBL" id="KAH9378269.1"/>
    </source>
</evidence>
<sequence>MPKAMAVSVVPRSETKNTVSYDSVTAIAALTEKVKSLSETVTAIESSMQLLSNKYDTVITDMTNQQKQMADIRRRVERMETGQGNVEINNLKKDMNELEWHNRKLNLELHGIQKTEHENLLEKVNAVAASLKVPELTESDVTAVHRLPSKPDKTPGIIVRFTRQTVRDNWLQNKKKLVEAKSDVFIQENLTKQTRTLLWETKKWAVEKGFRFAWHSYGKVLVRRCEGERAVVVRSRNDLSAIA</sequence>
<proteinExistence type="predicted"/>
<dbReference type="Pfam" id="PF25298">
    <property type="entry name" value="Baculo_FP_2nd"/>
    <property type="match status" value="1"/>
</dbReference>
<accession>A0A9J6GS37</accession>
<dbReference type="AlphaFoldDB" id="A0A9J6GS37"/>
<gene>
    <name evidence="3" type="ORF">HPB48_001411</name>
</gene>
<comment type="caution">
    <text evidence="3">The sequence shown here is derived from an EMBL/GenBank/DDBJ whole genome shotgun (WGS) entry which is preliminary data.</text>
</comment>
<dbReference type="EMBL" id="JABSTR010000008">
    <property type="protein sequence ID" value="KAH9378269.1"/>
    <property type="molecule type" value="Genomic_DNA"/>
</dbReference>